<name>A0A6P8CSQ0_PUNGR</name>
<organism evidence="2 3">
    <name type="scientific">Punica granatum</name>
    <name type="common">Pomegranate</name>
    <dbReference type="NCBI Taxonomy" id="22663"/>
    <lineage>
        <taxon>Eukaryota</taxon>
        <taxon>Viridiplantae</taxon>
        <taxon>Streptophyta</taxon>
        <taxon>Embryophyta</taxon>
        <taxon>Tracheophyta</taxon>
        <taxon>Spermatophyta</taxon>
        <taxon>Magnoliopsida</taxon>
        <taxon>eudicotyledons</taxon>
        <taxon>Gunneridae</taxon>
        <taxon>Pentapetalae</taxon>
        <taxon>rosids</taxon>
        <taxon>malvids</taxon>
        <taxon>Myrtales</taxon>
        <taxon>Lythraceae</taxon>
        <taxon>Punica</taxon>
    </lineage>
</organism>
<dbReference type="AlphaFoldDB" id="A0A6P8CSQ0"/>
<evidence type="ECO:0000256" key="1">
    <source>
        <dbReference type="SAM" id="MobiDB-lite"/>
    </source>
</evidence>
<proteinExistence type="predicted"/>
<dbReference type="OrthoDB" id="1911878at2759"/>
<feature type="compositionally biased region" description="Basic and acidic residues" evidence="1">
    <location>
        <begin position="50"/>
        <end position="62"/>
    </location>
</feature>
<dbReference type="GeneID" id="116198196"/>
<reference evidence="3" key="2">
    <citation type="submission" date="2025-08" db="UniProtKB">
        <authorList>
            <consortium name="RefSeq"/>
        </authorList>
    </citation>
    <scope>IDENTIFICATION</scope>
    <source>
        <tissue evidence="3">Leaf</tissue>
    </source>
</reference>
<dbReference type="Proteomes" id="UP000515151">
    <property type="component" value="Chromosome 2"/>
</dbReference>
<feature type="region of interest" description="Disordered" evidence="1">
    <location>
        <begin position="40"/>
        <end position="62"/>
    </location>
</feature>
<accession>A0A6P8CSQ0</accession>
<feature type="region of interest" description="Disordered" evidence="1">
    <location>
        <begin position="131"/>
        <end position="159"/>
    </location>
</feature>
<protein>
    <submittedName>
        <fullName evidence="3">Uncharacterized protein LOC116198196</fullName>
    </submittedName>
</protein>
<feature type="compositionally biased region" description="Basic and acidic residues" evidence="1">
    <location>
        <begin position="131"/>
        <end position="142"/>
    </location>
</feature>
<reference evidence="2" key="1">
    <citation type="journal article" date="2020" name="Plant Biotechnol. J.">
        <title>The pomegranate (Punica granatum L.) draft genome dissects genetic divergence between soft- and hard-seeded cultivars.</title>
        <authorList>
            <person name="Luo X."/>
            <person name="Li H."/>
            <person name="Wu Z."/>
            <person name="Yao W."/>
            <person name="Zhao P."/>
            <person name="Cao D."/>
            <person name="Yu H."/>
            <person name="Li K."/>
            <person name="Poudel K."/>
            <person name="Zhao D."/>
            <person name="Zhang F."/>
            <person name="Xia X."/>
            <person name="Chen L."/>
            <person name="Wang Q."/>
            <person name="Jing D."/>
            <person name="Cao S."/>
        </authorList>
    </citation>
    <scope>NUCLEOTIDE SEQUENCE [LARGE SCALE GENOMIC DNA]</scope>
    <source>
        <strain evidence="2">cv. Tunisia</strain>
    </source>
</reference>
<evidence type="ECO:0000313" key="3">
    <source>
        <dbReference type="RefSeq" id="XP_031384411.1"/>
    </source>
</evidence>
<dbReference type="PANTHER" id="PTHR33785">
    <property type="entry name" value="OS06G0550800 PROTEIN"/>
    <property type="match status" value="1"/>
</dbReference>
<gene>
    <name evidence="3" type="primary">LOC116198196</name>
</gene>
<keyword evidence="2" id="KW-1185">Reference proteome</keyword>
<evidence type="ECO:0000313" key="2">
    <source>
        <dbReference type="Proteomes" id="UP000515151"/>
    </source>
</evidence>
<dbReference type="RefSeq" id="XP_031384411.1">
    <property type="nucleotide sequence ID" value="XM_031528551.1"/>
</dbReference>
<feature type="compositionally biased region" description="Basic residues" evidence="1">
    <location>
        <begin position="143"/>
        <end position="156"/>
    </location>
</feature>
<dbReference type="PANTHER" id="PTHR33785:SF12">
    <property type="entry name" value="DUF1685 FAMILY PROTEIN"/>
    <property type="match status" value="1"/>
</dbReference>
<sequence>MHIFPKMASSYSSADEQEDFLLELFDSYWFQHTVFVGKRPAAERPTGADSEPKRLDESHEELIQKSELSRVNTLHVRSMSDHFLEVESGLTDSDSLASPKSVLAAPKLQTILSGEEVTEFPAGDVVKETEQVLPKKEQSLIERRRRRNKKKKKKGNSKSLSELEFEELKGFMDLGFVFSEQDKDSADLVSIIPGLQRLGRNKNGDEEGAEDGDGHVEVVDKLSVPRPYLSEAWEILDRRKKVDPLVNWKVPDLGNEMAVKDQLRFWAHAVASTVR</sequence>